<keyword evidence="8" id="KW-1185">Reference proteome</keyword>
<organism evidence="7 8">
    <name type="scientific">Cirrhinus molitorella</name>
    <name type="common">mud carp</name>
    <dbReference type="NCBI Taxonomy" id="172907"/>
    <lineage>
        <taxon>Eukaryota</taxon>
        <taxon>Metazoa</taxon>
        <taxon>Chordata</taxon>
        <taxon>Craniata</taxon>
        <taxon>Vertebrata</taxon>
        <taxon>Euteleostomi</taxon>
        <taxon>Actinopterygii</taxon>
        <taxon>Neopterygii</taxon>
        <taxon>Teleostei</taxon>
        <taxon>Ostariophysi</taxon>
        <taxon>Cypriniformes</taxon>
        <taxon>Cyprinidae</taxon>
        <taxon>Labeoninae</taxon>
        <taxon>Labeonini</taxon>
        <taxon>Cirrhinus</taxon>
    </lineage>
</organism>
<evidence type="ECO:0000256" key="4">
    <source>
        <dbReference type="ARBA" id="ARBA00022833"/>
    </source>
</evidence>
<keyword evidence="2" id="KW-0479">Metal-binding</keyword>
<evidence type="ECO:0000313" key="7">
    <source>
        <dbReference type="EMBL" id="KAL1249203.1"/>
    </source>
</evidence>
<accession>A0ABR3L8L2</accession>
<evidence type="ECO:0000259" key="6">
    <source>
        <dbReference type="Pfam" id="PF05699"/>
    </source>
</evidence>
<gene>
    <name evidence="7" type="ORF">QQF64_020208</name>
</gene>
<dbReference type="Pfam" id="PF05699">
    <property type="entry name" value="Dimer_Tnp_hAT"/>
    <property type="match status" value="1"/>
</dbReference>
<reference evidence="7 8" key="1">
    <citation type="submission" date="2023-09" db="EMBL/GenBank/DDBJ databases">
        <authorList>
            <person name="Wang M."/>
        </authorList>
    </citation>
    <scope>NUCLEOTIDE SEQUENCE [LARGE SCALE GENOMIC DNA]</scope>
    <source>
        <strain evidence="7">GT-2023</strain>
        <tissue evidence="7">Liver</tissue>
    </source>
</reference>
<comment type="caution">
    <text evidence="7">The sequence shown here is derived from an EMBL/GenBank/DDBJ whole genome shotgun (WGS) entry which is preliminary data.</text>
</comment>
<evidence type="ECO:0000256" key="3">
    <source>
        <dbReference type="ARBA" id="ARBA00022771"/>
    </source>
</evidence>
<dbReference type="PANTHER" id="PTHR46481:SF10">
    <property type="entry name" value="ZINC FINGER BED DOMAIN-CONTAINING PROTEIN 39"/>
    <property type="match status" value="1"/>
</dbReference>
<dbReference type="EMBL" id="JAYMGO010000023">
    <property type="protein sequence ID" value="KAL1249203.1"/>
    <property type="molecule type" value="Genomic_DNA"/>
</dbReference>
<dbReference type="Proteomes" id="UP001558613">
    <property type="component" value="Unassembled WGS sequence"/>
</dbReference>
<dbReference type="InterPro" id="IPR008906">
    <property type="entry name" value="HATC_C_dom"/>
</dbReference>
<evidence type="ECO:0000256" key="5">
    <source>
        <dbReference type="ARBA" id="ARBA00023242"/>
    </source>
</evidence>
<name>A0ABR3L8L2_9TELE</name>
<dbReference type="InterPro" id="IPR012337">
    <property type="entry name" value="RNaseH-like_sf"/>
</dbReference>
<evidence type="ECO:0000313" key="8">
    <source>
        <dbReference type="Proteomes" id="UP001558613"/>
    </source>
</evidence>
<evidence type="ECO:0000256" key="2">
    <source>
        <dbReference type="ARBA" id="ARBA00022723"/>
    </source>
</evidence>
<keyword evidence="5" id="KW-0539">Nucleus</keyword>
<keyword evidence="3" id="KW-0863">Zinc-finger</keyword>
<proteinExistence type="predicted"/>
<keyword evidence="4" id="KW-0862">Zinc</keyword>
<evidence type="ECO:0000256" key="1">
    <source>
        <dbReference type="ARBA" id="ARBA00004123"/>
    </source>
</evidence>
<protein>
    <recommendedName>
        <fullName evidence="6">HAT C-terminal dimerisation domain-containing protein</fullName>
    </recommendedName>
</protein>
<dbReference type="SUPFAM" id="SSF53098">
    <property type="entry name" value="Ribonuclease H-like"/>
    <property type="match status" value="1"/>
</dbReference>
<feature type="domain" description="HAT C-terminal dimerisation" evidence="6">
    <location>
        <begin position="184"/>
        <end position="244"/>
    </location>
</feature>
<comment type="subcellular location">
    <subcellularLocation>
        <location evidence="1">Nucleus</location>
    </subcellularLocation>
</comment>
<dbReference type="PANTHER" id="PTHR46481">
    <property type="entry name" value="ZINC FINGER BED DOMAIN-CONTAINING PROTEIN 4"/>
    <property type="match status" value="1"/>
</dbReference>
<dbReference type="InterPro" id="IPR052035">
    <property type="entry name" value="ZnF_BED_domain_contain"/>
</dbReference>
<sequence length="401" mass="46037">MLKSVSKQYREINKLFESRGQSERMEGIHQNTLTTMIDFLEPFKKASEELQGEDYPTLHLVVLWFYKLDAHCKPVFGDPEYMALLRTHALALLHQKLILTDTHKIALFLCPRYKSLKMMTETERKNLHRIIGNLIYPVSFEAADSAETSSTTAPWTSTGEERERPRVDFAEWADDAADVGLTNELERYCAAHFTLDDCDENRLLEFWERQAPTFPRLRALARRILCIPASSAASERTFSSADVQESRGEDLRDFVNGVMQLAKNELDGTAQLEGRLTAYVEDTLNYIETVRDFCGQEQKWTSERRAELEKLRDINENQQEENLGAIIKDTLKGLEELEPFLDAVEKLTLTSCHVFSEEIFLLWGKSPEIVQLVITDAGTDAPVLILFKRNAETFFQPLLLM</sequence>